<evidence type="ECO:0000313" key="1">
    <source>
        <dbReference type="EMBL" id="HAC7540757.1"/>
    </source>
</evidence>
<comment type="caution">
    <text evidence="1">The sequence shown here is derived from an EMBL/GenBank/DDBJ whole genome shotgun (WGS) entry which is preliminary data.</text>
</comment>
<proteinExistence type="predicted"/>
<dbReference type="EMBL" id="DAAMOR010000026">
    <property type="protein sequence ID" value="HAC7540757.1"/>
    <property type="molecule type" value="Genomic_DNA"/>
</dbReference>
<reference evidence="1" key="2">
    <citation type="submission" date="2018-08" db="EMBL/GenBank/DDBJ databases">
        <authorList>
            <consortium name="NCBI Pathogen Detection Project"/>
        </authorList>
    </citation>
    <scope>NUCLEOTIDE SEQUENCE</scope>
    <source>
        <strain evidence="1">SL3-12</strain>
    </source>
</reference>
<reference evidence="1" key="1">
    <citation type="journal article" date="2018" name="Genome Biol.">
        <title>SKESA: strategic k-mer extension for scrupulous assemblies.</title>
        <authorList>
            <person name="Souvorov A."/>
            <person name="Agarwala R."/>
            <person name="Lipman D.J."/>
        </authorList>
    </citation>
    <scope>NUCLEOTIDE SEQUENCE</scope>
    <source>
        <strain evidence="1">SL3-12</strain>
    </source>
</reference>
<dbReference type="AlphaFoldDB" id="A0A703KFX1"/>
<gene>
    <name evidence="1" type="ORF">G0F69_21280</name>
</gene>
<name>A0A703KFX1_SALER</name>
<accession>A0A703KFX1</accession>
<protein>
    <submittedName>
        <fullName evidence="1">Morphogenetic protein</fullName>
    </submittedName>
</protein>
<sequence>MLLPLFPLPSRPTELIQFRQPNIADAMRFNSITPEEQEQQTTAYLKALLAEPAKYDPLTWTAQDRITALWWIFTGSRETPVETFTYNCKHCGKEHYYDCDMNALAEDIQVLEVEPFIDDIEVSVEGVPYQWRIVPLDGWAMEMLEMRRAALPPEDDAEFKEAIVDLRFWEFAYQCELYNDVSGTREEQA</sequence>
<feature type="non-terminal residue" evidence="1">
    <location>
        <position position="189"/>
    </location>
</feature>
<organism evidence="1">
    <name type="scientific">Salmonella enterica</name>
    <name type="common">Salmonella choleraesuis</name>
    <dbReference type="NCBI Taxonomy" id="28901"/>
    <lineage>
        <taxon>Bacteria</taxon>
        <taxon>Pseudomonadati</taxon>
        <taxon>Pseudomonadota</taxon>
        <taxon>Gammaproteobacteria</taxon>
        <taxon>Enterobacterales</taxon>
        <taxon>Enterobacteriaceae</taxon>
        <taxon>Salmonella</taxon>
    </lineage>
</organism>